<organism evidence="5 6">
    <name type="scientific">Phomopsis amygdali</name>
    <name type="common">Fusicoccum amygdali</name>
    <dbReference type="NCBI Taxonomy" id="1214568"/>
    <lineage>
        <taxon>Eukaryota</taxon>
        <taxon>Fungi</taxon>
        <taxon>Dikarya</taxon>
        <taxon>Ascomycota</taxon>
        <taxon>Pezizomycotina</taxon>
        <taxon>Sordariomycetes</taxon>
        <taxon>Sordariomycetidae</taxon>
        <taxon>Diaporthales</taxon>
        <taxon>Diaporthaceae</taxon>
        <taxon>Diaporthe</taxon>
    </lineage>
</organism>
<keyword evidence="6" id="KW-1185">Reference proteome</keyword>
<dbReference type="InterPro" id="IPR019826">
    <property type="entry name" value="Carboxylesterase_B_AS"/>
</dbReference>
<dbReference type="InterPro" id="IPR019819">
    <property type="entry name" value="Carboxylesterase_B_CS"/>
</dbReference>
<dbReference type="PROSITE" id="PS00122">
    <property type="entry name" value="CARBOXYLESTERASE_B_1"/>
    <property type="match status" value="1"/>
</dbReference>
<evidence type="ECO:0000256" key="2">
    <source>
        <dbReference type="ARBA" id="ARBA00022801"/>
    </source>
</evidence>
<keyword evidence="3" id="KW-0732">Signal</keyword>
<dbReference type="InterPro" id="IPR029058">
    <property type="entry name" value="AB_hydrolase_fold"/>
</dbReference>
<dbReference type="InterPro" id="IPR002018">
    <property type="entry name" value="CarbesteraseB"/>
</dbReference>
<dbReference type="PANTHER" id="PTHR43918">
    <property type="entry name" value="ACETYLCHOLINESTERASE"/>
    <property type="match status" value="1"/>
</dbReference>
<feature type="domain" description="Carboxylesterase type B" evidence="4">
    <location>
        <begin position="31"/>
        <end position="351"/>
    </location>
</feature>
<feature type="domain" description="Carboxylesterase type B" evidence="4">
    <location>
        <begin position="370"/>
        <end position="472"/>
    </location>
</feature>
<sequence length="497" mass="52978">MAFQWRHVAAMMVLHLATLAQSLSARADAPLTVQTTVGEVTGFINETAPLVRQFLGVPYAEPPVGSLRFLPPISPTKEPSPINATTYAPACKQQRSSSTSLYTEVLTQFLINGPDSEDCLYVNVYAPLSPVSESLPVFIYIPGGGFTSGGSNSLYKIPDQWIQRTQSHVVVIMQYRLNAFGFPNGEAAHENVGLLDQRLAVEWTRDNVAAFGGDPERMVLWGQSAGGMSSSVYGYGYPDDPIVTGTISDSGAASPSNLGRQPGNYTTFSTLASLVGCGGLTGNSSAELACVQGVDANTLQDFVSNTSSLSFGPVLDNVTSFSNTTDRIAQGLLAKIPAILGHNANEGASSGVFNETSGPSQATKDGFQAAIGCPVVLEASNRAKFGYPTYRYFYEGNFTNISPLPWVGAAHSSELPLLFGTHYEYRGNSTEFEWETSYGLEALWLSFASNSSADPTDGASITWPKYSEDTDSLAVFAANDTWSQFSDGNFGAGVQCS</sequence>
<dbReference type="PROSITE" id="PS00941">
    <property type="entry name" value="CARBOXYLESTERASE_B_2"/>
    <property type="match status" value="1"/>
</dbReference>
<evidence type="ECO:0000256" key="3">
    <source>
        <dbReference type="RuleBase" id="RU361235"/>
    </source>
</evidence>
<comment type="caution">
    <text evidence="5">The sequence shown here is derived from an EMBL/GenBank/DDBJ whole genome shotgun (WGS) entry which is preliminary data.</text>
</comment>
<evidence type="ECO:0000313" key="5">
    <source>
        <dbReference type="EMBL" id="KAK2598351.1"/>
    </source>
</evidence>
<feature type="chain" id="PRO_5041777936" description="Carboxylic ester hydrolase" evidence="3">
    <location>
        <begin position="23"/>
        <end position="497"/>
    </location>
</feature>
<gene>
    <name evidence="5" type="ORF">N8I77_011771</name>
</gene>
<dbReference type="Pfam" id="PF00135">
    <property type="entry name" value="COesterase"/>
    <property type="match status" value="2"/>
</dbReference>
<dbReference type="GO" id="GO:0052689">
    <property type="term" value="F:carboxylic ester hydrolase activity"/>
    <property type="evidence" value="ECO:0007669"/>
    <property type="project" value="TreeGrafter"/>
</dbReference>
<keyword evidence="2 3" id="KW-0378">Hydrolase</keyword>
<feature type="signal peptide" evidence="3">
    <location>
        <begin position="1"/>
        <end position="22"/>
    </location>
</feature>
<dbReference type="SUPFAM" id="SSF53474">
    <property type="entry name" value="alpha/beta-Hydrolases"/>
    <property type="match status" value="1"/>
</dbReference>
<dbReference type="AlphaFoldDB" id="A0AAD9W007"/>
<comment type="similarity">
    <text evidence="1 3">Belongs to the type-B carboxylesterase/lipase family.</text>
</comment>
<dbReference type="EMBL" id="JAUJFL010000008">
    <property type="protein sequence ID" value="KAK2598351.1"/>
    <property type="molecule type" value="Genomic_DNA"/>
</dbReference>
<dbReference type="InterPro" id="IPR050654">
    <property type="entry name" value="AChE-related_enzymes"/>
</dbReference>
<name>A0AAD9W007_PHOAM</name>
<dbReference type="Gene3D" id="3.40.50.1820">
    <property type="entry name" value="alpha/beta hydrolase"/>
    <property type="match status" value="2"/>
</dbReference>
<dbReference type="PANTHER" id="PTHR43918:SF4">
    <property type="entry name" value="CARBOXYLIC ESTER HYDROLASE"/>
    <property type="match status" value="1"/>
</dbReference>
<proteinExistence type="inferred from homology"/>
<dbReference type="EC" id="3.1.1.-" evidence="3"/>
<dbReference type="Proteomes" id="UP001265746">
    <property type="component" value="Unassembled WGS sequence"/>
</dbReference>
<evidence type="ECO:0000313" key="6">
    <source>
        <dbReference type="Proteomes" id="UP001265746"/>
    </source>
</evidence>
<reference evidence="5" key="1">
    <citation type="submission" date="2023-06" db="EMBL/GenBank/DDBJ databases">
        <authorList>
            <person name="Noh H."/>
        </authorList>
    </citation>
    <scope>NUCLEOTIDE SEQUENCE</scope>
    <source>
        <strain evidence="5">DUCC20226</strain>
    </source>
</reference>
<evidence type="ECO:0000259" key="4">
    <source>
        <dbReference type="Pfam" id="PF00135"/>
    </source>
</evidence>
<protein>
    <recommendedName>
        <fullName evidence="3">Carboxylic ester hydrolase</fullName>
        <ecNumber evidence="3">3.1.1.-</ecNumber>
    </recommendedName>
</protein>
<accession>A0AAD9W007</accession>
<evidence type="ECO:0000256" key="1">
    <source>
        <dbReference type="ARBA" id="ARBA00005964"/>
    </source>
</evidence>